<keyword evidence="1" id="KW-1133">Transmembrane helix</keyword>
<feature type="transmembrane region" description="Helical" evidence="1">
    <location>
        <begin position="58"/>
        <end position="79"/>
    </location>
</feature>
<evidence type="ECO:0000256" key="1">
    <source>
        <dbReference type="SAM" id="Phobius"/>
    </source>
</evidence>
<keyword evidence="1" id="KW-0472">Membrane</keyword>
<dbReference type="Pfam" id="PF19545">
    <property type="entry name" value="DUF6069"/>
    <property type="match status" value="1"/>
</dbReference>
<organism evidence="2">
    <name type="scientific">freshwater metagenome</name>
    <dbReference type="NCBI Taxonomy" id="449393"/>
    <lineage>
        <taxon>unclassified sequences</taxon>
        <taxon>metagenomes</taxon>
        <taxon>ecological metagenomes</taxon>
    </lineage>
</organism>
<gene>
    <name evidence="2" type="ORF">UFOPK2809_01313</name>
</gene>
<sequence length="154" mass="16461">MTPIAPPKSANPTLRFLLYAAALTGGWAGLLSLLVYGIGRLLGVPFEVPSLFGGDLAVVPWLLVLFAPVFVAAVGALLSSLMLGRRGARRVVYWGGTFIALLSLSRILMQPADVLWSTRIWLAIPNVITWLLVVPQLARIVGDSEPGASVERDA</sequence>
<keyword evidence="1" id="KW-0812">Transmembrane</keyword>
<protein>
    <submittedName>
        <fullName evidence="2">Unannotated protein</fullName>
    </submittedName>
</protein>
<dbReference type="EMBL" id="CAEZZA010000216">
    <property type="protein sequence ID" value="CAB4758986.1"/>
    <property type="molecule type" value="Genomic_DNA"/>
</dbReference>
<dbReference type="AlphaFoldDB" id="A0A6J6UHE4"/>
<reference evidence="2" key="1">
    <citation type="submission" date="2020-05" db="EMBL/GenBank/DDBJ databases">
        <authorList>
            <person name="Chiriac C."/>
            <person name="Salcher M."/>
            <person name="Ghai R."/>
            <person name="Kavagutti S V."/>
        </authorList>
    </citation>
    <scope>NUCLEOTIDE SEQUENCE</scope>
</reference>
<feature type="transmembrane region" description="Helical" evidence="1">
    <location>
        <begin position="91"/>
        <end position="108"/>
    </location>
</feature>
<proteinExistence type="predicted"/>
<evidence type="ECO:0000313" key="2">
    <source>
        <dbReference type="EMBL" id="CAB4758986.1"/>
    </source>
</evidence>
<name>A0A6J6UHE4_9ZZZZ</name>
<accession>A0A6J6UHE4</accession>
<feature type="transmembrane region" description="Helical" evidence="1">
    <location>
        <begin position="114"/>
        <end position="134"/>
    </location>
</feature>
<dbReference type="InterPro" id="IPR045713">
    <property type="entry name" value="DUF6069"/>
</dbReference>
<feature type="transmembrane region" description="Helical" evidence="1">
    <location>
        <begin position="16"/>
        <end position="38"/>
    </location>
</feature>